<dbReference type="Pfam" id="PF00158">
    <property type="entry name" value="Sigma54_activat"/>
    <property type="match status" value="1"/>
</dbReference>
<dbReference type="InterPro" id="IPR027417">
    <property type="entry name" value="P-loop_NTPase"/>
</dbReference>
<evidence type="ECO:0000256" key="5">
    <source>
        <dbReference type="ARBA" id="ARBA00023163"/>
    </source>
</evidence>
<keyword evidence="4" id="KW-0238">DNA-binding</keyword>
<dbReference type="Pfam" id="PF02954">
    <property type="entry name" value="HTH_8"/>
    <property type="match status" value="1"/>
</dbReference>
<accession>A0ABX1KQZ4</accession>
<dbReference type="PROSITE" id="PS00676">
    <property type="entry name" value="SIGMA54_INTERACT_2"/>
    <property type="match status" value="1"/>
</dbReference>
<dbReference type="InterPro" id="IPR025944">
    <property type="entry name" value="Sigma_54_int_dom_CS"/>
</dbReference>
<dbReference type="Gene3D" id="1.10.8.60">
    <property type="match status" value="1"/>
</dbReference>
<dbReference type="SMART" id="SM00382">
    <property type="entry name" value="AAA"/>
    <property type="match status" value="1"/>
</dbReference>
<dbReference type="InterPro" id="IPR025943">
    <property type="entry name" value="Sigma_54_int_dom_ATP-bd_2"/>
</dbReference>
<protein>
    <submittedName>
        <fullName evidence="9">Sigma-54-dependent Fis family transcriptional regulator</fullName>
    </submittedName>
</protein>
<evidence type="ECO:0000256" key="4">
    <source>
        <dbReference type="ARBA" id="ARBA00023125"/>
    </source>
</evidence>
<dbReference type="SUPFAM" id="SSF52540">
    <property type="entry name" value="P-loop containing nucleoside triphosphate hydrolases"/>
    <property type="match status" value="1"/>
</dbReference>
<feature type="domain" description="Sigma-54 factor interaction" evidence="7">
    <location>
        <begin position="113"/>
        <end position="342"/>
    </location>
</feature>
<dbReference type="PANTHER" id="PTHR32071:SF21">
    <property type="entry name" value="TRANSCRIPTIONAL REGULATORY PROTEIN FLGR"/>
    <property type="match status" value="1"/>
</dbReference>
<dbReference type="InterPro" id="IPR001789">
    <property type="entry name" value="Sig_transdc_resp-reg_receiver"/>
</dbReference>
<evidence type="ECO:0000313" key="10">
    <source>
        <dbReference type="Proteomes" id="UP000527352"/>
    </source>
</evidence>
<proteinExistence type="predicted"/>
<dbReference type="SUPFAM" id="SSF46689">
    <property type="entry name" value="Homeodomain-like"/>
    <property type="match status" value="1"/>
</dbReference>
<dbReference type="PROSITE" id="PS00688">
    <property type="entry name" value="SIGMA54_INTERACT_3"/>
    <property type="match status" value="1"/>
</dbReference>
<dbReference type="PANTHER" id="PTHR32071">
    <property type="entry name" value="TRANSCRIPTIONAL REGULATORY PROTEIN"/>
    <property type="match status" value="1"/>
</dbReference>
<dbReference type="Proteomes" id="UP000527352">
    <property type="component" value="Unassembled WGS sequence"/>
</dbReference>
<dbReference type="InterPro" id="IPR002078">
    <property type="entry name" value="Sigma_54_int"/>
</dbReference>
<keyword evidence="1" id="KW-0547">Nucleotide-binding</keyword>
<feature type="domain" description="Response regulatory" evidence="8">
    <location>
        <begin position="1"/>
        <end position="104"/>
    </location>
</feature>
<evidence type="ECO:0000256" key="6">
    <source>
        <dbReference type="PROSITE-ProRule" id="PRU00169"/>
    </source>
</evidence>
<comment type="caution">
    <text evidence="9">The sequence shown here is derived from an EMBL/GenBank/DDBJ whole genome shotgun (WGS) entry which is preliminary data.</text>
</comment>
<dbReference type="PROSITE" id="PS50045">
    <property type="entry name" value="SIGMA54_INTERACT_4"/>
    <property type="match status" value="1"/>
</dbReference>
<gene>
    <name evidence="9" type="ORF">HGO26_14010</name>
</gene>
<dbReference type="InterPro" id="IPR003593">
    <property type="entry name" value="AAA+_ATPase"/>
</dbReference>
<dbReference type="Gene3D" id="3.40.50.2300">
    <property type="match status" value="1"/>
</dbReference>
<dbReference type="PROSITE" id="PS50110">
    <property type="entry name" value="RESPONSE_REGULATORY"/>
    <property type="match status" value="1"/>
</dbReference>
<dbReference type="InterPro" id="IPR058031">
    <property type="entry name" value="AAA_lid_NorR"/>
</dbReference>
<dbReference type="InterPro" id="IPR002197">
    <property type="entry name" value="HTH_Fis"/>
</dbReference>
<dbReference type="InterPro" id="IPR025662">
    <property type="entry name" value="Sigma_54_int_dom_ATP-bd_1"/>
</dbReference>
<organism evidence="9 10">
    <name type="scientific">Shewanella oncorhynchi</name>
    <dbReference type="NCBI Taxonomy" id="2726434"/>
    <lineage>
        <taxon>Bacteria</taxon>
        <taxon>Pseudomonadati</taxon>
        <taxon>Pseudomonadota</taxon>
        <taxon>Gammaproteobacteria</taxon>
        <taxon>Alteromonadales</taxon>
        <taxon>Shewanellaceae</taxon>
        <taxon>Shewanella</taxon>
    </lineage>
</organism>
<evidence type="ECO:0000259" key="8">
    <source>
        <dbReference type="PROSITE" id="PS50110"/>
    </source>
</evidence>
<comment type="caution">
    <text evidence="6">Lacks conserved residue(s) required for the propagation of feature annotation.</text>
</comment>
<name>A0ABX1KQZ4_9GAMM</name>
<sequence length="436" mass="48540">MGGLSIRIEGLNISAELACKITHEDFYLWSDAMELPWLTIVNLSDCSPCDVKSYLARFPGRNIVALLAPEQGELAAAAMRAGVQDYLLIPVETEQLLASIQRLHRLELPDSSLVVAASVSRQLLMLAHRAATTEASVLLLGESGTGKEPLARYIHRHSSRSHKPFVAINCAAIPESILESVLFGHVKGAFTGAICDKAGKFEQANGGTLLLDEIGEMPLPLQAKLLRVLQEREVERLGGQHVIPLDIRVIASTNRDLRQAVEFGHFREDLFYRLDVLPLKIKPLRERKADILPLAEHFLNLYGQSDCSSRCYFSEHARQVLVTYDWPGNVRELENCIQRALVMRRGQAIQVAELGLNIQEEMLELEPLGASDGLKASKQQAEFQYIIDVLKRFNGQRTLSAEALGMTTRALRYRLVQMREAGIDIEMLLEQAGRAA</sequence>
<evidence type="ECO:0000259" key="7">
    <source>
        <dbReference type="PROSITE" id="PS50045"/>
    </source>
</evidence>
<dbReference type="CDD" id="cd00009">
    <property type="entry name" value="AAA"/>
    <property type="match status" value="1"/>
</dbReference>
<keyword evidence="2" id="KW-0067">ATP-binding</keyword>
<keyword evidence="3" id="KW-0805">Transcription regulation</keyword>
<evidence type="ECO:0000313" key="9">
    <source>
        <dbReference type="EMBL" id="NLQ23986.1"/>
    </source>
</evidence>
<keyword evidence="5" id="KW-0804">Transcription</keyword>
<dbReference type="InterPro" id="IPR011006">
    <property type="entry name" value="CheY-like_superfamily"/>
</dbReference>
<dbReference type="SUPFAM" id="SSF52172">
    <property type="entry name" value="CheY-like"/>
    <property type="match status" value="1"/>
</dbReference>
<dbReference type="Pfam" id="PF25601">
    <property type="entry name" value="AAA_lid_14"/>
    <property type="match status" value="1"/>
</dbReference>
<dbReference type="InterPro" id="IPR009057">
    <property type="entry name" value="Homeodomain-like_sf"/>
</dbReference>
<dbReference type="Gene3D" id="1.10.10.60">
    <property type="entry name" value="Homeodomain-like"/>
    <property type="match status" value="1"/>
</dbReference>
<reference evidence="9 10" key="1">
    <citation type="submission" date="2020-04" db="EMBL/GenBank/DDBJ databases">
        <title>The first description of lens atrophy caused by putative novel Shewanella sp. that is a new emerging pathogen for cultured rainbow trout?</title>
        <authorList>
            <person name="Saticioglu I.B."/>
            <person name="Duman M."/>
            <person name="Altun S."/>
        </authorList>
    </citation>
    <scope>NUCLEOTIDE SEQUENCE [LARGE SCALE GENOMIC DNA]</scope>
    <source>
        <strain evidence="9 10">S-1</strain>
    </source>
</reference>
<evidence type="ECO:0000256" key="3">
    <source>
        <dbReference type="ARBA" id="ARBA00023015"/>
    </source>
</evidence>
<dbReference type="EMBL" id="JABAEB010000008">
    <property type="protein sequence ID" value="NLQ23986.1"/>
    <property type="molecule type" value="Genomic_DNA"/>
</dbReference>
<dbReference type="Gene3D" id="3.40.50.300">
    <property type="entry name" value="P-loop containing nucleotide triphosphate hydrolases"/>
    <property type="match status" value="1"/>
</dbReference>
<dbReference type="PROSITE" id="PS00675">
    <property type="entry name" value="SIGMA54_INTERACT_1"/>
    <property type="match status" value="1"/>
</dbReference>
<evidence type="ECO:0000256" key="2">
    <source>
        <dbReference type="ARBA" id="ARBA00022840"/>
    </source>
</evidence>
<evidence type="ECO:0000256" key="1">
    <source>
        <dbReference type="ARBA" id="ARBA00022741"/>
    </source>
</evidence>
<keyword evidence="10" id="KW-1185">Reference proteome</keyword>
<dbReference type="RefSeq" id="WP_168825891.1">
    <property type="nucleotide sequence ID" value="NZ_JABAEB010000008.1"/>
</dbReference>